<dbReference type="InterPro" id="IPR009057">
    <property type="entry name" value="Homeodomain-like_sf"/>
</dbReference>
<keyword evidence="3" id="KW-0804">Transcription</keyword>
<dbReference type="PRINTS" id="PR00455">
    <property type="entry name" value="HTHTETR"/>
</dbReference>
<reference evidence="7" key="1">
    <citation type="journal article" date="2019" name="Int. J. Syst. Evol. Microbiol.">
        <title>The Global Catalogue of Microorganisms (GCM) 10K type strain sequencing project: providing services to taxonomists for standard genome sequencing and annotation.</title>
        <authorList>
            <consortium name="The Broad Institute Genomics Platform"/>
            <consortium name="The Broad Institute Genome Sequencing Center for Infectious Disease"/>
            <person name="Wu L."/>
            <person name="Ma J."/>
        </authorList>
    </citation>
    <scope>NUCLEOTIDE SEQUENCE [LARGE SCALE GENOMIC DNA]</scope>
    <source>
        <strain evidence="7">CCUG 49560</strain>
    </source>
</reference>
<dbReference type="Pfam" id="PF21597">
    <property type="entry name" value="TetR_C_43"/>
    <property type="match status" value="1"/>
</dbReference>
<dbReference type="InterPro" id="IPR049445">
    <property type="entry name" value="TetR_SbtR-like_C"/>
</dbReference>
<organism evidence="6 7">
    <name type="scientific">Sphaerisporangium corydalis</name>
    <dbReference type="NCBI Taxonomy" id="1441875"/>
    <lineage>
        <taxon>Bacteria</taxon>
        <taxon>Bacillati</taxon>
        <taxon>Actinomycetota</taxon>
        <taxon>Actinomycetes</taxon>
        <taxon>Streptosporangiales</taxon>
        <taxon>Streptosporangiaceae</taxon>
        <taxon>Sphaerisporangium</taxon>
    </lineage>
</organism>
<proteinExistence type="predicted"/>
<feature type="DNA-binding region" description="H-T-H motif" evidence="4">
    <location>
        <begin position="39"/>
        <end position="58"/>
    </location>
</feature>
<keyword evidence="2 4" id="KW-0238">DNA-binding</keyword>
<dbReference type="SUPFAM" id="SSF48498">
    <property type="entry name" value="Tetracyclin repressor-like, C-terminal domain"/>
    <property type="match status" value="1"/>
</dbReference>
<evidence type="ECO:0000313" key="6">
    <source>
        <dbReference type="EMBL" id="MFC4587058.1"/>
    </source>
</evidence>
<name>A0ABV9ECJ8_9ACTN</name>
<dbReference type="RefSeq" id="WP_262846732.1">
    <property type="nucleotide sequence ID" value="NZ_JANZYP010000051.1"/>
</dbReference>
<dbReference type="Pfam" id="PF00440">
    <property type="entry name" value="TetR_N"/>
    <property type="match status" value="1"/>
</dbReference>
<dbReference type="SUPFAM" id="SSF46689">
    <property type="entry name" value="Homeodomain-like"/>
    <property type="match status" value="1"/>
</dbReference>
<evidence type="ECO:0000256" key="2">
    <source>
        <dbReference type="ARBA" id="ARBA00023125"/>
    </source>
</evidence>
<dbReference type="PROSITE" id="PS50977">
    <property type="entry name" value="HTH_TETR_2"/>
    <property type="match status" value="1"/>
</dbReference>
<feature type="domain" description="HTH tetR-type" evidence="5">
    <location>
        <begin position="17"/>
        <end position="76"/>
    </location>
</feature>
<keyword evidence="1" id="KW-0805">Transcription regulation</keyword>
<dbReference type="InterPro" id="IPR001647">
    <property type="entry name" value="HTH_TetR"/>
</dbReference>
<dbReference type="Gene3D" id="1.10.357.10">
    <property type="entry name" value="Tetracycline Repressor, domain 2"/>
    <property type="match status" value="1"/>
</dbReference>
<evidence type="ECO:0000256" key="3">
    <source>
        <dbReference type="ARBA" id="ARBA00023163"/>
    </source>
</evidence>
<dbReference type="PANTHER" id="PTHR30055:SF234">
    <property type="entry name" value="HTH-TYPE TRANSCRIPTIONAL REGULATOR BETI"/>
    <property type="match status" value="1"/>
</dbReference>
<dbReference type="Proteomes" id="UP001595891">
    <property type="component" value="Unassembled WGS sequence"/>
</dbReference>
<evidence type="ECO:0000256" key="4">
    <source>
        <dbReference type="PROSITE-ProRule" id="PRU00335"/>
    </source>
</evidence>
<evidence type="ECO:0000259" key="5">
    <source>
        <dbReference type="PROSITE" id="PS50977"/>
    </source>
</evidence>
<dbReference type="EMBL" id="JBHSFN010000007">
    <property type="protein sequence ID" value="MFC4587058.1"/>
    <property type="molecule type" value="Genomic_DNA"/>
</dbReference>
<comment type="caution">
    <text evidence="6">The sequence shown here is derived from an EMBL/GenBank/DDBJ whole genome shotgun (WGS) entry which is preliminary data.</text>
</comment>
<keyword evidence="7" id="KW-1185">Reference proteome</keyword>
<evidence type="ECO:0000256" key="1">
    <source>
        <dbReference type="ARBA" id="ARBA00023015"/>
    </source>
</evidence>
<dbReference type="InterPro" id="IPR050109">
    <property type="entry name" value="HTH-type_TetR-like_transc_reg"/>
</dbReference>
<protein>
    <submittedName>
        <fullName evidence="6">TetR/AcrR family transcriptional regulator</fullName>
    </submittedName>
</protein>
<gene>
    <name evidence="6" type="ORF">ACFO8L_13280</name>
</gene>
<sequence>MSTSDPGQTRPRRADAVRNRHLALEAAKSLLAQRGATVTVETIARRAGLGAATVVRAFGTKDALVDAAVADLLDPLIRRAGDALALPDPAAALRAFLLELIEFQAAHWIMSERVEGLEAPLTAARRAELRKVASGLIGRAREAGAIRTDIDMTVVTVMLGEVTYAIARSGEASPELAGAFVTVVMDGLRPRP</sequence>
<accession>A0ABV9ECJ8</accession>
<evidence type="ECO:0000313" key="7">
    <source>
        <dbReference type="Proteomes" id="UP001595891"/>
    </source>
</evidence>
<dbReference type="InterPro" id="IPR036271">
    <property type="entry name" value="Tet_transcr_reg_TetR-rel_C_sf"/>
</dbReference>
<dbReference type="PANTHER" id="PTHR30055">
    <property type="entry name" value="HTH-TYPE TRANSCRIPTIONAL REGULATOR RUTR"/>
    <property type="match status" value="1"/>
</dbReference>